<evidence type="ECO:0000256" key="1">
    <source>
        <dbReference type="SAM" id="Phobius"/>
    </source>
</evidence>
<dbReference type="AlphaFoldDB" id="A0AAW4NT11"/>
<feature type="transmembrane region" description="Helical" evidence="1">
    <location>
        <begin position="29"/>
        <end position="59"/>
    </location>
</feature>
<keyword evidence="1" id="KW-0472">Membrane</keyword>
<evidence type="ECO:0000313" key="2">
    <source>
        <dbReference type="EMBL" id="MBW4866161.1"/>
    </source>
</evidence>
<evidence type="ECO:0000313" key="3">
    <source>
        <dbReference type="Proteomes" id="UP001196873"/>
    </source>
</evidence>
<accession>A0AAW4NT11</accession>
<feature type="transmembrane region" description="Helical" evidence="1">
    <location>
        <begin position="124"/>
        <end position="146"/>
    </location>
</feature>
<dbReference type="Pfam" id="PF13430">
    <property type="entry name" value="DUF4112"/>
    <property type="match status" value="1"/>
</dbReference>
<dbReference type="Proteomes" id="UP001196873">
    <property type="component" value="Unassembled WGS sequence"/>
</dbReference>
<sequence length="158" mass="17965">MSKEIRKEALRNSKLYHHIKKVTQLADGYYLDFVIGLIPGGFGDILGGLFSLSHVYFGLFKLRSIPLTLALFNNMLRDVFLGMLPFYVGDAIDFFYKSNKKNMALIDGFINDDKDIIHQVNKKAVQSAIILFLLLVCIAILLWALIKFAEQVGSWLFT</sequence>
<dbReference type="InterPro" id="IPR025187">
    <property type="entry name" value="DUF4112"/>
</dbReference>
<keyword evidence="1" id="KW-0812">Transmembrane</keyword>
<proteinExistence type="predicted"/>
<dbReference type="EMBL" id="JAHXRF010000013">
    <property type="protein sequence ID" value="MBW4866161.1"/>
    <property type="molecule type" value="Genomic_DNA"/>
</dbReference>
<dbReference type="RefSeq" id="WP_219427485.1">
    <property type="nucleotide sequence ID" value="NZ_JAHXRD010000005.1"/>
</dbReference>
<keyword evidence="1" id="KW-1133">Transmembrane helix</keyword>
<name>A0AAW4NT11_9BACT</name>
<organism evidence="2 3">
    <name type="scientific">Segatella salivae</name>
    <dbReference type="NCBI Taxonomy" id="228604"/>
    <lineage>
        <taxon>Bacteria</taxon>
        <taxon>Pseudomonadati</taxon>
        <taxon>Bacteroidota</taxon>
        <taxon>Bacteroidia</taxon>
        <taxon>Bacteroidales</taxon>
        <taxon>Prevotellaceae</taxon>
        <taxon>Segatella</taxon>
    </lineage>
</organism>
<protein>
    <submittedName>
        <fullName evidence="2">DUF4112 domain-containing protein</fullName>
    </submittedName>
</protein>
<reference evidence="2" key="1">
    <citation type="submission" date="2021-07" db="EMBL/GenBank/DDBJ databases">
        <title>Genomic diversity and antimicrobial resistance of Prevotella spp. isolated from chronic lung disease airways.</title>
        <authorList>
            <person name="Webb K.A."/>
            <person name="Olagoke O.S."/>
            <person name="Baird T."/>
            <person name="Neill J."/>
            <person name="Pham A."/>
            <person name="Wells T.J."/>
            <person name="Ramsay K.A."/>
            <person name="Bell S.C."/>
            <person name="Sarovich D.S."/>
            <person name="Price E.P."/>
        </authorList>
    </citation>
    <scope>NUCLEOTIDE SEQUENCE</scope>
    <source>
        <strain evidence="2">SCHI0047.S.3</strain>
    </source>
</reference>
<comment type="caution">
    <text evidence="2">The sequence shown here is derived from an EMBL/GenBank/DDBJ whole genome shotgun (WGS) entry which is preliminary data.</text>
</comment>
<feature type="transmembrane region" description="Helical" evidence="1">
    <location>
        <begin position="79"/>
        <end position="96"/>
    </location>
</feature>
<gene>
    <name evidence="2" type="ORF">KZY68_09110</name>
</gene>